<dbReference type="GO" id="GO:0005886">
    <property type="term" value="C:plasma membrane"/>
    <property type="evidence" value="ECO:0007669"/>
    <property type="project" value="UniProtKB-SubCell"/>
</dbReference>
<evidence type="ECO:0000256" key="5">
    <source>
        <dbReference type="ARBA" id="ARBA00023136"/>
    </source>
</evidence>
<evidence type="ECO:0000256" key="2">
    <source>
        <dbReference type="ARBA" id="ARBA00022475"/>
    </source>
</evidence>
<dbReference type="PROSITE" id="PS00237">
    <property type="entry name" value="G_PROTEIN_RECEP_F1_1"/>
    <property type="match status" value="1"/>
</dbReference>
<feature type="compositionally biased region" description="Polar residues" evidence="8">
    <location>
        <begin position="318"/>
        <end position="336"/>
    </location>
</feature>
<feature type="transmembrane region" description="Helical" evidence="9">
    <location>
        <begin position="142"/>
        <end position="164"/>
    </location>
</feature>
<feature type="transmembrane region" description="Helical" evidence="9">
    <location>
        <begin position="26"/>
        <end position="53"/>
    </location>
</feature>
<evidence type="ECO:0000256" key="1">
    <source>
        <dbReference type="ARBA" id="ARBA00004651"/>
    </source>
</evidence>
<feature type="compositionally biased region" description="Basic and acidic residues" evidence="8">
    <location>
        <begin position="342"/>
        <end position="352"/>
    </location>
</feature>
<dbReference type="InterPro" id="IPR000276">
    <property type="entry name" value="GPCR_Rhodpsn"/>
</dbReference>
<name>A0AAN9ARP4_9CAEN</name>
<evidence type="ECO:0000256" key="3">
    <source>
        <dbReference type="ARBA" id="ARBA00022692"/>
    </source>
</evidence>
<dbReference type="InterPro" id="IPR017452">
    <property type="entry name" value="GPCR_Rhodpsn_7TM"/>
</dbReference>
<dbReference type="PANTHER" id="PTHR24241">
    <property type="entry name" value="NEUROPEPTIDE RECEPTOR-RELATED G-PROTEIN COUPLED RECEPTOR"/>
    <property type="match status" value="1"/>
</dbReference>
<feature type="compositionally biased region" description="Polar residues" evidence="8">
    <location>
        <begin position="551"/>
        <end position="626"/>
    </location>
</feature>
<evidence type="ECO:0000256" key="8">
    <source>
        <dbReference type="SAM" id="MobiDB-lite"/>
    </source>
</evidence>
<sequence>MGLDHNTTDDYLAKLTHLNDDIAQDLIPAMVFVGLLMVLGLVGNILACFIFVFRLRMSTQHFLIVCLAVFDLLSCTIAMPTEIVDMRYFLMFENEFACRLLRFVNSYCAFASILTLIVIAVDRYRKVCSPLKRQMTLQNVKVSVVIVLFVALLFAIPAAIVYGIRTAETEDPMIHGHDCSTNDSVKNTAIPLVYNTVLFVAFLVILVTLTIIYVKIWREMKRHNRYMARNSDANVGRFYLASLSLSSVSENHKDNSDYVSEQIHSNNYDDEASPRDDVFTDLAQDQSPKKKSRFWGLRSRFKFGSKESEKELTPKCPSIQSDTTYCDTDSSLNSSMKKTRKQSLDKNAESTENKSAAADMSSSVKSDITHLADENDLHEFCKPQQSSEDEKRERAMFHDNIVSVIELDSFTPKSSLRTDFYLEKETEPIPDEGIQDCDEGDRKTRVNSHGFGGKSHIETLNAVSSDAPDRDIDASSKECGAENQMSSTKPVSEEGEEDTSVAESTNDNTNDVSDEMQNAEDKTVLHEQSECENVFSVETVTKDTIGEKSPSHTTHSVVNNGQDTGDNIVSGTQSESRLETSAESDSVSPDTEYTNDKTASNAQCKDTASADAPSTQDVSTTTVKSPTSRSVRIATTTTTTIFTDDSQDDSDSPHHISRPRRPSLPTPPPLKSENRRPSLPANVHKHPETRRPSLVARLFKHRGSDASRRQSVQSAADENFANGITRRRLTSKRSVSEVKSYKATVIAMSVTVVFFLSFVPHLSLITTRIVIADFDRDLKGAALVLYNIFLRSYFINSVSNPIIYGVQNARFRAECVRVFHLIFSACKRKLPVGSQS</sequence>
<dbReference type="SMART" id="SM01381">
    <property type="entry name" value="7TM_GPCR_Srsx"/>
    <property type="match status" value="1"/>
</dbReference>
<dbReference type="Proteomes" id="UP001374579">
    <property type="component" value="Unassembled WGS sequence"/>
</dbReference>
<comment type="similarity">
    <text evidence="7">Belongs to the G-protein coupled receptor 1 family.</text>
</comment>
<evidence type="ECO:0000256" key="4">
    <source>
        <dbReference type="ARBA" id="ARBA00022989"/>
    </source>
</evidence>
<gene>
    <name evidence="11" type="ORF">V1264_009564</name>
</gene>
<evidence type="ECO:0000313" key="12">
    <source>
        <dbReference type="Proteomes" id="UP001374579"/>
    </source>
</evidence>
<evidence type="ECO:0000256" key="7">
    <source>
        <dbReference type="RuleBase" id="RU000688"/>
    </source>
</evidence>
<feature type="region of interest" description="Disordered" evidence="8">
    <location>
        <begin position="312"/>
        <end position="363"/>
    </location>
</feature>
<feature type="transmembrane region" description="Helical" evidence="9">
    <location>
        <begin position="100"/>
        <end position="121"/>
    </location>
</feature>
<feature type="domain" description="G-protein coupled receptors family 1 profile" evidence="10">
    <location>
        <begin position="43"/>
        <end position="225"/>
    </location>
</feature>
<feature type="region of interest" description="Disordered" evidence="8">
    <location>
        <begin position="430"/>
        <end position="692"/>
    </location>
</feature>
<feature type="compositionally biased region" description="Basic and acidic residues" evidence="8">
    <location>
        <begin position="467"/>
        <end position="480"/>
    </location>
</feature>
<dbReference type="GO" id="GO:0032870">
    <property type="term" value="P:cellular response to hormone stimulus"/>
    <property type="evidence" value="ECO:0007669"/>
    <property type="project" value="TreeGrafter"/>
</dbReference>
<feature type="compositionally biased region" description="Low complexity" evidence="8">
    <location>
        <begin position="627"/>
        <end position="644"/>
    </location>
</feature>
<dbReference type="Pfam" id="PF00001">
    <property type="entry name" value="7tm_1"/>
    <property type="match status" value="1"/>
</dbReference>
<keyword evidence="7" id="KW-0807">Transducer</keyword>
<comment type="subcellular location">
    <subcellularLocation>
        <location evidence="1">Cell membrane</location>
        <topology evidence="1">Multi-pass membrane protein</topology>
    </subcellularLocation>
</comment>
<dbReference type="GO" id="GO:0042277">
    <property type="term" value="F:peptide binding"/>
    <property type="evidence" value="ECO:0007669"/>
    <property type="project" value="TreeGrafter"/>
</dbReference>
<feature type="compositionally biased region" description="Basic and acidic residues" evidence="8">
    <location>
        <begin position="540"/>
        <end position="550"/>
    </location>
</feature>
<feature type="compositionally biased region" description="Polar residues" evidence="8">
    <location>
        <begin position="501"/>
        <end position="511"/>
    </location>
</feature>
<evidence type="ECO:0000259" key="10">
    <source>
        <dbReference type="PROSITE" id="PS50262"/>
    </source>
</evidence>
<feature type="compositionally biased region" description="Basic and acidic residues" evidence="8">
    <location>
        <begin position="519"/>
        <end position="529"/>
    </location>
</feature>
<dbReference type="EMBL" id="JBAMIC010000022">
    <property type="protein sequence ID" value="KAK7091948.1"/>
    <property type="molecule type" value="Genomic_DNA"/>
</dbReference>
<dbReference type="PANTHER" id="PTHR24241:SF76">
    <property type="entry name" value="NEUROPEPTIDE SIFAMIDE RECEPTOR"/>
    <property type="match status" value="1"/>
</dbReference>
<keyword evidence="6 7" id="KW-0675">Receptor</keyword>
<keyword evidence="7" id="KW-0297">G-protein coupled receptor</keyword>
<comment type="caution">
    <text evidence="11">The sequence shown here is derived from an EMBL/GenBank/DDBJ whole genome shotgun (WGS) entry which is preliminary data.</text>
</comment>
<feature type="transmembrane region" description="Helical" evidence="9">
    <location>
        <begin position="192"/>
        <end position="217"/>
    </location>
</feature>
<dbReference type="SUPFAM" id="SSF81321">
    <property type="entry name" value="Family A G protein-coupled receptor-like"/>
    <property type="match status" value="1"/>
</dbReference>
<proteinExistence type="inferred from homology"/>
<evidence type="ECO:0000256" key="9">
    <source>
        <dbReference type="SAM" id="Phobius"/>
    </source>
</evidence>
<evidence type="ECO:0000256" key="6">
    <source>
        <dbReference type="ARBA" id="ARBA00023170"/>
    </source>
</evidence>
<dbReference type="PROSITE" id="PS50262">
    <property type="entry name" value="G_PROTEIN_RECEP_F1_2"/>
    <property type="match status" value="1"/>
</dbReference>
<dbReference type="CDD" id="cd00637">
    <property type="entry name" value="7tm_classA_rhodopsin-like"/>
    <property type="match status" value="2"/>
</dbReference>
<keyword evidence="12" id="KW-1185">Reference proteome</keyword>
<feature type="transmembrane region" description="Helical" evidence="9">
    <location>
        <begin position="62"/>
        <end position="80"/>
    </location>
</feature>
<keyword evidence="4 9" id="KW-1133">Transmembrane helix</keyword>
<protein>
    <recommendedName>
        <fullName evidence="10">G-protein coupled receptors family 1 profile domain-containing protein</fullName>
    </recommendedName>
</protein>
<evidence type="ECO:0000313" key="11">
    <source>
        <dbReference type="EMBL" id="KAK7091948.1"/>
    </source>
</evidence>
<keyword evidence="5 9" id="KW-0472">Membrane</keyword>
<organism evidence="11 12">
    <name type="scientific">Littorina saxatilis</name>
    <dbReference type="NCBI Taxonomy" id="31220"/>
    <lineage>
        <taxon>Eukaryota</taxon>
        <taxon>Metazoa</taxon>
        <taxon>Spiralia</taxon>
        <taxon>Lophotrochozoa</taxon>
        <taxon>Mollusca</taxon>
        <taxon>Gastropoda</taxon>
        <taxon>Caenogastropoda</taxon>
        <taxon>Littorinimorpha</taxon>
        <taxon>Littorinoidea</taxon>
        <taxon>Littorinidae</taxon>
        <taxon>Littorina</taxon>
    </lineage>
</organism>
<keyword evidence="2" id="KW-1003">Cell membrane</keyword>
<dbReference type="Gene3D" id="1.20.1070.10">
    <property type="entry name" value="Rhodopsin 7-helix transmembrane proteins"/>
    <property type="match status" value="2"/>
</dbReference>
<accession>A0AAN9ARP4</accession>
<dbReference type="AlphaFoldDB" id="A0AAN9ARP4"/>
<feature type="compositionally biased region" description="Acidic residues" evidence="8">
    <location>
        <begin position="430"/>
        <end position="439"/>
    </location>
</feature>
<dbReference type="GO" id="GO:0004930">
    <property type="term" value="F:G protein-coupled receptor activity"/>
    <property type="evidence" value="ECO:0007669"/>
    <property type="project" value="UniProtKB-KW"/>
</dbReference>
<keyword evidence="3 7" id="KW-0812">Transmembrane</keyword>
<reference evidence="11 12" key="1">
    <citation type="submission" date="2024-02" db="EMBL/GenBank/DDBJ databases">
        <title>Chromosome-scale genome assembly of the rough periwinkle Littorina saxatilis.</title>
        <authorList>
            <person name="De Jode A."/>
            <person name="Faria R."/>
            <person name="Formenti G."/>
            <person name="Sims Y."/>
            <person name="Smith T.P."/>
            <person name="Tracey A."/>
            <person name="Wood J.M.D."/>
            <person name="Zagrodzka Z.B."/>
            <person name="Johannesson K."/>
            <person name="Butlin R.K."/>
            <person name="Leder E.H."/>
        </authorList>
    </citation>
    <scope>NUCLEOTIDE SEQUENCE [LARGE SCALE GENOMIC DNA]</scope>
    <source>
        <strain evidence="11">Snail1</strain>
        <tissue evidence="11">Muscle</tissue>
    </source>
</reference>
<dbReference type="PRINTS" id="PR00237">
    <property type="entry name" value="GPCRRHODOPSN"/>
</dbReference>